<proteinExistence type="predicted"/>
<gene>
    <name evidence="1" type="ORF">FOZ63_019074</name>
</gene>
<sequence length="56" mass="6022">VMGGGARSARSACHPTLKPSIIVEAPTTVKSWRGRGITHGTVTADLCCVWRTREKD</sequence>
<keyword evidence="2" id="KW-1185">Reference proteome</keyword>
<name>A0A7J6NK45_PEROL</name>
<dbReference type="EMBL" id="JABANO010040572">
    <property type="protein sequence ID" value="KAF4683880.1"/>
    <property type="molecule type" value="Genomic_DNA"/>
</dbReference>
<evidence type="ECO:0000313" key="2">
    <source>
        <dbReference type="Proteomes" id="UP000553632"/>
    </source>
</evidence>
<reference evidence="1 2" key="1">
    <citation type="submission" date="2020-04" db="EMBL/GenBank/DDBJ databases">
        <title>Perkinsus olseni comparative genomics.</title>
        <authorList>
            <person name="Bogema D.R."/>
        </authorList>
    </citation>
    <scope>NUCLEOTIDE SEQUENCE [LARGE SCALE GENOMIC DNA]</scope>
    <source>
        <strain evidence="1 2">ATCC PRA-207</strain>
    </source>
</reference>
<comment type="caution">
    <text evidence="1">The sequence shown here is derived from an EMBL/GenBank/DDBJ whole genome shotgun (WGS) entry which is preliminary data.</text>
</comment>
<evidence type="ECO:0000313" key="1">
    <source>
        <dbReference type="EMBL" id="KAF4683880.1"/>
    </source>
</evidence>
<feature type="non-terminal residue" evidence="1">
    <location>
        <position position="56"/>
    </location>
</feature>
<accession>A0A7J6NK45</accession>
<dbReference type="Proteomes" id="UP000553632">
    <property type="component" value="Unassembled WGS sequence"/>
</dbReference>
<dbReference type="AlphaFoldDB" id="A0A7J6NK45"/>
<organism evidence="1 2">
    <name type="scientific">Perkinsus olseni</name>
    <name type="common">Perkinsus atlanticus</name>
    <dbReference type="NCBI Taxonomy" id="32597"/>
    <lineage>
        <taxon>Eukaryota</taxon>
        <taxon>Sar</taxon>
        <taxon>Alveolata</taxon>
        <taxon>Perkinsozoa</taxon>
        <taxon>Perkinsea</taxon>
        <taxon>Perkinsida</taxon>
        <taxon>Perkinsidae</taxon>
        <taxon>Perkinsus</taxon>
    </lineage>
</organism>
<protein>
    <submittedName>
        <fullName evidence="1">Uncharacterized protein</fullName>
    </submittedName>
</protein>
<feature type="non-terminal residue" evidence="1">
    <location>
        <position position="1"/>
    </location>
</feature>